<feature type="region of interest" description="Disordered" evidence="1">
    <location>
        <begin position="1"/>
        <end position="22"/>
    </location>
</feature>
<protein>
    <submittedName>
        <fullName evidence="2">Uncharacterized protein</fullName>
    </submittedName>
</protein>
<comment type="caution">
    <text evidence="2">The sequence shown here is derived from an EMBL/GenBank/DDBJ whole genome shotgun (WGS) entry which is preliminary data.</text>
</comment>
<evidence type="ECO:0000313" key="3">
    <source>
        <dbReference type="Proteomes" id="UP001243846"/>
    </source>
</evidence>
<dbReference type="EMBL" id="JAUFRC010000001">
    <property type="protein sequence ID" value="MDN3710677.1"/>
    <property type="molecule type" value="Genomic_DNA"/>
</dbReference>
<dbReference type="Proteomes" id="UP001243846">
    <property type="component" value="Unassembled WGS sequence"/>
</dbReference>
<sequence length="163" mass="17025">MGFTVEDIAPDDGSAEQSGSGAVITISPSGRYALEIGGSGNFVLRDFVSDKSYPTAARPELDVPFFDVTERYLLVRVAPAPSDLPEAEPDTRTAAGNLSAMQVTITDLATGKQVGTTPYPVEGGLDFRVEPAAADQSGRMVLVPVRFDDEDDGAGDTEPAGGE</sequence>
<proteinExistence type="predicted"/>
<evidence type="ECO:0000313" key="2">
    <source>
        <dbReference type="EMBL" id="MDN3710677.1"/>
    </source>
</evidence>
<organism evidence="2 3">
    <name type="scientific">Paracoccus cavernae</name>
    <dbReference type="NCBI Taxonomy" id="1571207"/>
    <lineage>
        <taxon>Bacteria</taxon>
        <taxon>Pseudomonadati</taxon>
        <taxon>Pseudomonadota</taxon>
        <taxon>Alphaproteobacteria</taxon>
        <taxon>Rhodobacterales</taxon>
        <taxon>Paracoccaceae</taxon>
        <taxon>Paracoccus</taxon>
    </lineage>
</organism>
<evidence type="ECO:0000256" key="1">
    <source>
        <dbReference type="SAM" id="MobiDB-lite"/>
    </source>
</evidence>
<reference evidence="3" key="1">
    <citation type="journal article" date="2019" name="Int. J. Syst. Evol. Microbiol.">
        <title>The Global Catalogue of Microorganisms (GCM) 10K type strain sequencing project: providing services to taxonomists for standard genome sequencing and annotation.</title>
        <authorList>
            <consortium name="The Broad Institute Genomics Platform"/>
            <consortium name="The Broad Institute Genome Sequencing Center for Infectious Disease"/>
            <person name="Wu L."/>
            <person name="Ma J."/>
        </authorList>
    </citation>
    <scope>NUCLEOTIDE SEQUENCE [LARGE SCALE GENOMIC DNA]</scope>
    <source>
        <strain evidence="3">CECT 8482</strain>
    </source>
</reference>
<keyword evidence="3" id="KW-1185">Reference proteome</keyword>
<name>A0ABT8D5J0_9RHOB</name>
<accession>A0ABT8D5J0</accession>
<gene>
    <name evidence="2" type="ORF">QWZ10_00445</name>
</gene>